<evidence type="ECO:0000313" key="2">
    <source>
        <dbReference type="EMBL" id="PVD27760.1"/>
    </source>
</evidence>
<sequence length="166" mass="18329">MEKPLQEAKEKKRTSISRLDDDEDVVVLVLVAVVGEGWVEGRGGQWRADLGRCDVDIAVAATGGRGDGDDIYVSRHSLVILARLRGLAGSLLVLMFICVPLAPCQRSLPGLEKTFPWNKTPNEAQSGERERVECVGGMVRGKQESGESSRERETGERKRKDRPSIW</sequence>
<reference evidence="2 3" key="1">
    <citation type="submission" date="2018-04" db="EMBL/GenBank/DDBJ databases">
        <title>The genome of golden apple snail Pomacea canaliculata provides insight into stress tolerance and invasive adaptation.</title>
        <authorList>
            <person name="Liu C."/>
            <person name="Liu B."/>
            <person name="Ren Y."/>
            <person name="Zhang Y."/>
            <person name="Wang H."/>
            <person name="Li S."/>
            <person name="Jiang F."/>
            <person name="Yin L."/>
            <person name="Zhang G."/>
            <person name="Qian W."/>
            <person name="Fan W."/>
        </authorList>
    </citation>
    <scope>NUCLEOTIDE SEQUENCE [LARGE SCALE GENOMIC DNA]</scope>
    <source>
        <strain evidence="2">SZHN2017</strain>
        <tissue evidence="2">Muscle</tissue>
    </source>
</reference>
<evidence type="ECO:0000313" key="3">
    <source>
        <dbReference type="Proteomes" id="UP000245119"/>
    </source>
</evidence>
<gene>
    <name evidence="2" type="ORF">C0Q70_12932</name>
</gene>
<feature type="region of interest" description="Disordered" evidence="1">
    <location>
        <begin position="117"/>
        <end position="166"/>
    </location>
</feature>
<keyword evidence="3" id="KW-1185">Reference proteome</keyword>
<evidence type="ECO:0000256" key="1">
    <source>
        <dbReference type="SAM" id="MobiDB-lite"/>
    </source>
</evidence>
<dbReference type="AlphaFoldDB" id="A0A2T7P2X5"/>
<feature type="compositionally biased region" description="Basic and acidic residues" evidence="1">
    <location>
        <begin position="141"/>
        <end position="158"/>
    </location>
</feature>
<dbReference type="EMBL" id="PZQS01000007">
    <property type="protein sequence ID" value="PVD27760.1"/>
    <property type="molecule type" value="Genomic_DNA"/>
</dbReference>
<comment type="caution">
    <text evidence="2">The sequence shown here is derived from an EMBL/GenBank/DDBJ whole genome shotgun (WGS) entry which is preliminary data.</text>
</comment>
<name>A0A2T7P2X5_POMCA</name>
<dbReference type="Proteomes" id="UP000245119">
    <property type="component" value="Linkage Group LG7"/>
</dbReference>
<organism evidence="2 3">
    <name type="scientific">Pomacea canaliculata</name>
    <name type="common">Golden apple snail</name>
    <dbReference type="NCBI Taxonomy" id="400727"/>
    <lineage>
        <taxon>Eukaryota</taxon>
        <taxon>Metazoa</taxon>
        <taxon>Spiralia</taxon>
        <taxon>Lophotrochozoa</taxon>
        <taxon>Mollusca</taxon>
        <taxon>Gastropoda</taxon>
        <taxon>Caenogastropoda</taxon>
        <taxon>Architaenioglossa</taxon>
        <taxon>Ampullarioidea</taxon>
        <taxon>Ampullariidae</taxon>
        <taxon>Pomacea</taxon>
    </lineage>
</organism>
<accession>A0A2T7P2X5</accession>
<protein>
    <submittedName>
        <fullName evidence="2">Uncharacterized protein</fullName>
    </submittedName>
</protein>
<proteinExistence type="predicted"/>